<feature type="compositionally biased region" description="Polar residues" evidence="1">
    <location>
        <begin position="21"/>
        <end position="33"/>
    </location>
</feature>
<organism evidence="2 3">
    <name type="scientific">Parachaetomium inaequale</name>
    <dbReference type="NCBI Taxonomy" id="2588326"/>
    <lineage>
        <taxon>Eukaryota</taxon>
        <taxon>Fungi</taxon>
        <taxon>Dikarya</taxon>
        <taxon>Ascomycota</taxon>
        <taxon>Pezizomycotina</taxon>
        <taxon>Sordariomycetes</taxon>
        <taxon>Sordariomycetidae</taxon>
        <taxon>Sordariales</taxon>
        <taxon>Chaetomiaceae</taxon>
        <taxon>Parachaetomium</taxon>
    </lineage>
</organism>
<proteinExistence type="predicted"/>
<dbReference type="Proteomes" id="UP001303115">
    <property type="component" value="Unassembled WGS sequence"/>
</dbReference>
<gene>
    <name evidence="2" type="ORF">C8A01DRAFT_47371</name>
</gene>
<feature type="compositionally biased region" description="Low complexity" evidence="1">
    <location>
        <begin position="155"/>
        <end position="180"/>
    </location>
</feature>
<feature type="compositionally biased region" description="Low complexity" evidence="1">
    <location>
        <begin position="46"/>
        <end position="57"/>
    </location>
</feature>
<feature type="region of interest" description="Disordered" evidence="1">
    <location>
        <begin position="155"/>
        <end position="243"/>
    </location>
</feature>
<name>A0AAN6SR77_9PEZI</name>
<feature type="compositionally biased region" description="Low complexity" evidence="1">
    <location>
        <begin position="69"/>
        <end position="84"/>
    </location>
</feature>
<dbReference type="EMBL" id="MU854410">
    <property type="protein sequence ID" value="KAK4039098.1"/>
    <property type="molecule type" value="Genomic_DNA"/>
</dbReference>
<accession>A0AAN6SR77</accession>
<feature type="region of interest" description="Disordered" evidence="1">
    <location>
        <begin position="1"/>
        <end position="133"/>
    </location>
</feature>
<feature type="compositionally biased region" description="Basic and acidic residues" evidence="1">
    <location>
        <begin position="117"/>
        <end position="133"/>
    </location>
</feature>
<feature type="compositionally biased region" description="Acidic residues" evidence="1">
    <location>
        <begin position="220"/>
        <end position="230"/>
    </location>
</feature>
<dbReference type="AlphaFoldDB" id="A0AAN6SR77"/>
<feature type="compositionally biased region" description="Polar residues" evidence="1">
    <location>
        <begin position="1"/>
        <end position="13"/>
    </location>
</feature>
<evidence type="ECO:0000256" key="1">
    <source>
        <dbReference type="SAM" id="MobiDB-lite"/>
    </source>
</evidence>
<evidence type="ECO:0000313" key="3">
    <source>
        <dbReference type="Proteomes" id="UP001303115"/>
    </source>
</evidence>
<keyword evidence="3" id="KW-1185">Reference proteome</keyword>
<evidence type="ECO:0000313" key="2">
    <source>
        <dbReference type="EMBL" id="KAK4039098.1"/>
    </source>
</evidence>
<protein>
    <submittedName>
        <fullName evidence="2">Uncharacterized protein</fullName>
    </submittedName>
</protein>
<feature type="compositionally biased region" description="Basic and acidic residues" evidence="1">
    <location>
        <begin position="88"/>
        <end position="98"/>
    </location>
</feature>
<sequence>MTNSSPRDISGLSSPDPAASEGNSSVQVNVDSLSQRGRSIGRRSRSPSARPSPSRAPEQSLARQATANSLSSFLSSQPSSQPSQNDRPPPEDLLRDLIEITESSSDAISGALQGVKRPHDDETADEPLAKRDKLGEELERMFAAHPSSVLITVSSGSSAYSASAATARPTTANDAPTTTPSDPRGTRGLSNTLPIRIPRRRLPPLGNGTTMSRSGIPEASEPESSGDDDSEHSSYGRRTRGPA</sequence>
<reference evidence="3" key="1">
    <citation type="journal article" date="2023" name="Mol. Phylogenet. Evol.">
        <title>Genome-scale phylogeny and comparative genomics of the fungal order Sordariales.</title>
        <authorList>
            <person name="Hensen N."/>
            <person name="Bonometti L."/>
            <person name="Westerberg I."/>
            <person name="Brannstrom I.O."/>
            <person name="Guillou S."/>
            <person name="Cros-Aarteil S."/>
            <person name="Calhoun S."/>
            <person name="Haridas S."/>
            <person name="Kuo A."/>
            <person name="Mondo S."/>
            <person name="Pangilinan J."/>
            <person name="Riley R."/>
            <person name="LaButti K."/>
            <person name="Andreopoulos B."/>
            <person name="Lipzen A."/>
            <person name="Chen C."/>
            <person name="Yan M."/>
            <person name="Daum C."/>
            <person name="Ng V."/>
            <person name="Clum A."/>
            <person name="Steindorff A."/>
            <person name="Ohm R.A."/>
            <person name="Martin F."/>
            <person name="Silar P."/>
            <person name="Natvig D.O."/>
            <person name="Lalanne C."/>
            <person name="Gautier V."/>
            <person name="Ament-Velasquez S.L."/>
            <person name="Kruys A."/>
            <person name="Hutchinson M.I."/>
            <person name="Powell A.J."/>
            <person name="Barry K."/>
            <person name="Miller A.N."/>
            <person name="Grigoriev I.V."/>
            <person name="Debuchy R."/>
            <person name="Gladieux P."/>
            <person name="Hiltunen Thoren M."/>
            <person name="Johannesson H."/>
        </authorList>
    </citation>
    <scope>NUCLEOTIDE SEQUENCE [LARGE SCALE GENOMIC DNA]</scope>
    <source>
        <strain evidence="3">CBS 284.82</strain>
    </source>
</reference>
<comment type="caution">
    <text evidence="2">The sequence shown here is derived from an EMBL/GenBank/DDBJ whole genome shotgun (WGS) entry which is preliminary data.</text>
</comment>